<evidence type="ECO:0000256" key="1">
    <source>
        <dbReference type="SAM" id="MobiDB-lite"/>
    </source>
</evidence>
<feature type="region of interest" description="Disordered" evidence="1">
    <location>
        <begin position="80"/>
        <end position="116"/>
    </location>
</feature>
<accession>A0AAV3Z3A9</accession>
<evidence type="ECO:0008006" key="4">
    <source>
        <dbReference type="Google" id="ProtNLM"/>
    </source>
</evidence>
<dbReference type="EMBL" id="BLXT01002034">
    <property type="protein sequence ID" value="GFN90375.1"/>
    <property type="molecule type" value="Genomic_DNA"/>
</dbReference>
<keyword evidence="3" id="KW-1185">Reference proteome</keyword>
<comment type="caution">
    <text evidence="2">The sequence shown here is derived from an EMBL/GenBank/DDBJ whole genome shotgun (WGS) entry which is preliminary data.</text>
</comment>
<evidence type="ECO:0000313" key="2">
    <source>
        <dbReference type="EMBL" id="GFN90375.1"/>
    </source>
</evidence>
<dbReference type="AlphaFoldDB" id="A0AAV3Z3A9"/>
<feature type="compositionally biased region" description="Low complexity" evidence="1">
    <location>
        <begin position="32"/>
        <end position="49"/>
    </location>
</feature>
<dbReference type="InterPro" id="IPR027417">
    <property type="entry name" value="P-loop_NTPase"/>
</dbReference>
<dbReference type="Gene3D" id="3.40.50.300">
    <property type="entry name" value="P-loop containing nucleotide triphosphate hydrolases"/>
    <property type="match status" value="1"/>
</dbReference>
<organism evidence="2 3">
    <name type="scientific">Plakobranchus ocellatus</name>
    <dbReference type="NCBI Taxonomy" id="259542"/>
    <lineage>
        <taxon>Eukaryota</taxon>
        <taxon>Metazoa</taxon>
        <taxon>Spiralia</taxon>
        <taxon>Lophotrochozoa</taxon>
        <taxon>Mollusca</taxon>
        <taxon>Gastropoda</taxon>
        <taxon>Heterobranchia</taxon>
        <taxon>Euthyneura</taxon>
        <taxon>Panpulmonata</taxon>
        <taxon>Sacoglossa</taxon>
        <taxon>Placobranchoidea</taxon>
        <taxon>Plakobranchidae</taxon>
        <taxon>Plakobranchus</taxon>
    </lineage>
</organism>
<feature type="region of interest" description="Disordered" evidence="1">
    <location>
        <begin position="28"/>
        <end position="49"/>
    </location>
</feature>
<protein>
    <recommendedName>
        <fullName evidence="4">Small monomeric GTPase</fullName>
    </recommendedName>
</protein>
<proteinExistence type="predicted"/>
<gene>
    <name evidence="2" type="ORF">PoB_001688100</name>
</gene>
<dbReference type="Proteomes" id="UP000735302">
    <property type="component" value="Unassembled WGS sequence"/>
</dbReference>
<reference evidence="2 3" key="1">
    <citation type="journal article" date="2021" name="Elife">
        <title>Chloroplast acquisition without the gene transfer in kleptoplastic sea slugs, Plakobranchus ocellatus.</title>
        <authorList>
            <person name="Maeda T."/>
            <person name="Takahashi S."/>
            <person name="Yoshida T."/>
            <person name="Shimamura S."/>
            <person name="Takaki Y."/>
            <person name="Nagai Y."/>
            <person name="Toyoda A."/>
            <person name="Suzuki Y."/>
            <person name="Arimoto A."/>
            <person name="Ishii H."/>
            <person name="Satoh N."/>
            <person name="Nishiyama T."/>
            <person name="Hasebe M."/>
            <person name="Maruyama T."/>
            <person name="Minagawa J."/>
            <person name="Obokata J."/>
            <person name="Shigenobu S."/>
        </authorList>
    </citation>
    <scope>NUCLEOTIDE SEQUENCE [LARGE SCALE GENOMIC DNA]</scope>
</reference>
<name>A0AAV3Z3A9_9GAST</name>
<evidence type="ECO:0000313" key="3">
    <source>
        <dbReference type="Proteomes" id="UP000735302"/>
    </source>
</evidence>
<sequence>MVLANKQDIPGAMTALDIQEALKEKYRFQNQSSGSSTNTGSDTRSSDSGHTVFVRSCSVVTMEGINEAFGEFMEQMRLKREGKSKPGLLPLSTADGDGEGKSETKTLAQSNSENRKESFASARVKMLCKDPFSFLKSLVY</sequence>